<name>A0A7Y9HH38_9ACTN</name>
<evidence type="ECO:0000313" key="1">
    <source>
        <dbReference type="EMBL" id="NYE43959.1"/>
    </source>
</evidence>
<gene>
    <name evidence="1" type="ORF">HEB29_004970</name>
</gene>
<accession>A0A7Y9HH38</accession>
<organism evidence="1 2">
    <name type="scientific">Streptomyces fulvorobeus</name>
    <dbReference type="NCBI Taxonomy" id="284028"/>
    <lineage>
        <taxon>Bacteria</taxon>
        <taxon>Bacillati</taxon>
        <taxon>Actinomycetota</taxon>
        <taxon>Actinomycetes</taxon>
        <taxon>Kitasatosporales</taxon>
        <taxon>Streptomycetaceae</taxon>
        <taxon>Streptomyces</taxon>
    </lineage>
</organism>
<dbReference type="EMBL" id="JACCCF010000001">
    <property type="protein sequence ID" value="NYE43959.1"/>
    <property type="molecule type" value="Genomic_DNA"/>
</dbReference>
<reference evidence="1 2" key="1">
    <citation type="submission" date="2020-07" db="EMBL/GenBank/DDBJ databases">
        <title>Sequencing the genomes of 1000 actinobacteria strains.</title>
        <authorList>
            <person name="Klenk H.-P."/>
        </authorList>
    </citation>
    <scope>NUCLEOTIDE SEQUENCE [LARGE SCALE GENOMIC DNA]</scope>
    <source>
        <strain evidence="1 2">DSM 41455</strain>
    </source>
</reference>
<protein>
    <submittedName>
        <fullName evidence="1">Uncharacterized protein</fullName>
    </submittedName>
</protein>
<sequence>MREHRIAAGGELLHGLDDQFGGAVLVVHEVQQREQ</sequence>
<comment type="caution">
    <text evidence="1">The sequence shown here is derived from an EMBL/GenBank/DDBJ whole genome shotgun (WGS) entry which is preliminary data.</text>
</comment>
<evidence type="ECO:0000313" key="2">
    <source>
        <dbReference type="Proteomes" id="UP000530403"/>
    </source>
</evidence>
<proteinExistence type="predicted"/>
<dbReference type="Proteomes" id="UP000530403">
    <property type="component" value="Unassembled WGS sequence"/>
</dbReference>
<dbReference type="AlphaFoldDB" id="A0A7Y9HH38"/>